<feature type="compositionally biased region" description="Low complexity" evidence="1">
    <location>
        <begin position="186"/>
        <end position="196"/>
    </location>
</feature>
<feature type="compositionally biased region" description="Polar residues" evidence="1">
    <location>
        <begin position="518"/>
        <end position="541"/>
    </location>
</feature>
<feature type="compositionally biased region" description="Polar residues" evidence="1">
    <location>
        <begin position="197"/>
        <end position="208"/>
    </location>
</feature>
<feature type="compositionally biased region" description="Low complexity" evidence="1">
    <location>
        <begin position="307"/>
        <end position="319"/>
    </location>
</feature>
<feature type="compositionally biased region" description="Low complexity" evidence="1">
    <location>
        <begin position="413"/>
        <end position="423"/>
    </location>
</feature>
<feature type="region of interest" description="Disordered" evidence="1">
    <location>
        <begin position="1"/>
        <end position="43"/>
    </location>
</feature>
<feature type="region of interest" description="Disordered" evidence="1">
    <location>
        <begin position="492"/>
        <end position="541"/>
    </location>
</feature>
<feature type="compositionally biased region" description="Low complexity" evidence="1">
    <location>
        <begin position="251"/>
        <end position="273"/>
    </location>
</feature>
<feature type="compositionally biased region" description="Low complexity" evidence="1">
    <location>
        <begin position="492"/>
        <end position="501"/>
    </location>
</feature>
<feature type="compositionally biased region" description="Polar residues" evidence="1">
    <location>
        <begin position="449"/>
        <end position="459"/>
    </location>
</feature>
<proteinExistence type="predicted"/>
<feature type="region of interest" description="Disordered" evidence="1">
    <location>
        <begin position="172"/>
        <end position="423"/>
    </location>
</feature>
<name>A0A2S4W1S0_9BASI</name>
<keyword evidence="3" id="KW-1185">Reference proteome</keyword>
<reference evidence="2" key="1">
    <citation type="submission" date="2017-12" db="EMBL/GenBank/DDBJ databases">
        <title>Gene loss provides genomic basis for host adaptation in cereal stripe rust fungi.</title>
        <authorList>
            <person name="Xia C."/>
        </authorList>
    </citation>
    <scope>NUCLEOTIDE SEQUENCE [LARGE SCALE GENOMIC DNA]</scope>
    <source>
        <strain evidence="2">93-210</strain>
    </source>
</reference>
<dbReference type="VEuPathDB" id="FungiDB:PSHT_04573"/>
<evidence type="ECO:0000313" key="2">
    <source>
        <dbReference type="EMBL" id="POW15714.1"/>
    </source>
</evidence>
<dbReference type="VEuPathDB" id="FungiDB:PSTT_01909"/>
<feature type="compositionally biased region" description="Polar residues" evidence="1">
    <location>
        <begin position="373"/>
        <end position="412"/>
    </location>
</feature>
<feature type="region of interest" description="Disordered" evidence="1">
    <location>
        <begin position="442"/>
        <end position="478"/>
    </location>
</feature>
<dbReference type="Proteomes" id="UP000239156">
    <property type="component" value="Unassembled WGS sequence"/>
</dbReference>
<feature type="compositionally biased region" description="Polar residues" evidence="1">
    <location>
        <begin position="346"/>
        <end position="363"/>
    </location>
</feature>
<evidence type="ECO:0000256" key="1">
    <source>
        <dbReference type="SAM" id="MobiDB-lite"/>
    </source>
</evidence>
<protein>
    <submittedName>
        <fullName evidence="2">Uncharacterized protein</fullName>
    </submittedName>
</protein>
<accession>A0A2S4W1S0</accession>
<evidence type="ECO:0000313" key="3">
    <source>
        <dbReference type="Proteomes" id="UP000239156"/>
    </source>
</evidence>
<comment type="caution">
    <text evidence="2">The sequence shown here is derived from an EMBL/GenBank/DDBJ whole genome shotgun (WGS) entry which is preliminary data.</text>
</comment>
<gene>
    <name evidence="2" type="ORF">PSTT_01909</name>
</gene>
<organism evidence="2 3">
    <name type="scientific">Puccinia striiformis</name>
    <dbReference type="NCBI Taxonomy" id="27350"/>
    <lineage>
        <taxon>Eukaryota</taxon>
        <taxon>Fungi</taxon>
        <taxon>Dikarya</taxon>
        <taxon>Basidiomycota</taxon>
        <taxon>Pucciniomycotina</taxon>
        <taxon>Pucciniomycetes</taxon>
        <taxon>Pucciniales</taxon>
        <taxon>Pucciniaceae</taxon>
        <taxon>Puccinia</taxon>
    </lineage>
</organism>
<dbReference type="AlphaFoldDB" id="A0A2S4W1S0"/>
<dbReference type="EMBL" id="PKSL01000011">
    <property type="protein sequence ID" value="POW15714.1"/>
    <property type="molecule type" value="Genomic_DNA"/>
</dbReference>
<sequence>MVQRSKPAVTETQTKKTHLSTPPGHSQSPQPNFKMNHQHQQHPPEHILNDHIEKLDRQLHSTFRSIAAIINYNLQIRTLNINPFIDSSQYPPLELLEQLKLNLTSFDGTLQHIQQIATMAIAITRRDLDQAIQAKPPTPPPITIDIPDTQDILMNEQESEIEILSNTQPIHLISSQSPSPQPQPQPLLSTTTSSTTAEPVTITSSSLMDQLIPPLDGSDTDDQDQEPKKVETAAPIVIDIDRDSSPETALITKTISSTTKTTTDEPSTTNTDNKPTEENTEEGDPPGSANLDFKSNSDLTDGGDLFGDGSLFGSSHHGSVVPSPLDQHSHLIPSTTTTTTNDKNENIITSSELPLDIDNSTHQPLDEFGDQTMVESSSKLDPSSTVPASITPQQKPEQEGNMTGAQESTTPMTLPKTEGTSTTTTTMDMITSQAELSAFLSSFSHPSSTGQSTAPSPMKNNLERTSSTNSGNGGLIGLGIDLSSSDTIITDHQTTNNQDTTSNLNPQIDHHQQQQQHPTLTPNPNPSASIQDPSLPSHTIFQSDPAVVDPLIMSAGSDHQIDFASIFAHLSNQQSLQDPTNP</sequence>
<feature type="compositionally biased region" description="Polar residues" evidence="1">
    <location>
        <begin position="19"/>
        <end position="35"/>
    </location>
</feature>